<dbReference type="AlphaFoldDB" id="A0AB39LYA0"/>
<dbReference type="Gene3D" id="1.10.1740.10">
    <property type="match status" value="1"/>
</dbReference>
<evidence type="ECO:0000259" key="1">
    <source>
        <dbReference type="Pfam" id="PF04542"/>
    </source>
</evidence>
<reference evidence="2" key="1">
    <citation type="submission" date="2024-07" db="EMBL/GenBank/DDBJ databases">
        <authorList>
            <person name="Yu S.T."/>
        </authorList>
    </citation>
    <scope>NUCLEOTIDE SEQUENCE</scope>
    <source>
        <strain evidence="2">R02</strain>
    </source>
</reference>
<protein>
    <submittedName>
        <fullName evidence="2">Sigma factor</fullName>
    </submittedName>
</protein>
<accession>A0AB39LYA0</accession>
<sequence length="88" mass="9617">MNTGLVASGFPPVEQARTVTLDITDLDDAASLFLRTRPALLRIAHRIVGSPTDAEDVVQEAWCGCRAPTVRLCVIRPLCCGRSRPGWR</sequence>
<dbReference type="InterPro" id="IPR007627">
    <property type="entry name" value="RNA_pol_sigma70_r2"/>
</dbReference>
<name>A0AB39LYA0_9ACTN</name>
<feature type="domain" description="RNA polymerase sigma-70 region 2" evidence="1">
    <location>
        <begin position="32"/>
        <end position="64"/>
    </location>
</feature>
<evidence type="ECO:0000313" key="2">
    <source>
        <dbReference type="EMBL" id="XDP97910.1"/>
    </source>
</evidence>
<dbReference type="GO" id="GO:0006352">
    <property type="term" value="P:DNA-templated transcription initiation"/>
    <property type="evidence" value="ECO:0007669"/>
    <property type="project" value="InterPro"/>
</dbReference>
<dbReference type="SUPFAM" id="SSF88946">
    <property type="entry name" value="Sigma2 domain of RNA polymerase sigma factors"/>
    <property type="match status" value="1"/>
</dbReference>
<dbReference type="EMBL" id="CP163429">
    <property type="protein sequence ID" value="XDP97910.1"/>
    <property type="molecule type" value="Genomic_DNA"/>
</dbReference>
<proteinExistence type="predicted"/>
<dbReference type="Pfam" id="PF04542">
    <property type="entry name" value="Sigma70_r2"/>
    <property type="match status" value="1"/>
</dbReference>
<dbReference type="RefSeq" id="WP_369161253.1">
    <property type="nucleotide sequence ID" value="NZ_CP163429.1"/>
</dbReference>
<dbReference type="InterPro" id="IPR013325">
    <property type="entry name" value="RNA_pol_sigma_r2"/>
</dbReference>
<gene>
    <name evidence="2" type="ORF">AB5J57_32195</name>
</gene>
<dbReference type="GO" id="GO:0003700">
    <property type="term" value="F:DNA-binding transcription factor activity"/>
    <property type="evidence" value="ECO:0007669"/>
    <property type="project" value="InterPro"/>
</dbReference>
<organism evidence="2">
    <name type="scientific">Streptomyces sp. R02</name>
    <dbReference type="NCBI Taxonomy" id="3238623"/>
    <lineage>
        <taxon>Bacteria</taxon>
        <taxon>Bacillati</taxon>
        <taxon>Actinomycetota</taxon>
        <taxon>Actinomycetes</taxon>
        <taxon>Kitasatosporales</taxon>
        <taxon>Streptomycetaceae</taxon>
        <taxon>Streptomyces</taxon>
    </lineage>
</organism>